<keyword evidence="2" id="KW-1185">Reference proteome</keyword>
<protein>
    <recommendedName>
        <fullName evidence="3">DUF2922 domain-containing protein</fullName>
    </recommendedName>
</protein>
<dbReference type="RefSeq" id="WP_092463394.1">
    <property type="nucleotide sequence ID" value="NZ_BJEE01000001.1"/>
</dbReference>
<dbReference type="OrthoDB" id="2149122at2"/>
<organism evidence="1 2">
    <name type="scientific">Weissella bombi</name>
    <dbReference type="NCBI Taxonomy" id="1505725"/>
    <lineage>
        <taxon>Bacteria</taxon>
        <taxon>Bacillati</taxon>
        <taxon>Bacillota</taxon>
        <taxon>Bacilli</taxon>
        <taxon>Lactobacillales</taxon>
        <taxon>Lactobacillaceae</taxon>
        <taxon>Weissella</taxon>
    </lineage>
</organism>
<reference evidence="2" key="1">
    <citation type="submission" date="2016-08" db="EMBL/GenBank/DDBJ databases">
        <authorList>
            <person name="Varghese N."/>
            <person name="Submissions Spin"/>
        </authorList>
    </citation>
    <scope>NUCLEOTIDE SEQUENCE [LARGE SCALE GENOMIC DNA]</scope>
    <source>
        <strain evidence="2">R-53094</strain>
    </source>
</reference>
<dbReference type="Proteomes" id="UP000199268">
    <property type="component" value="Unassembled WGS sequence"/>
</dbReference>
<sequence length="87" mass="9467">MDQVLELSFMAKQDGNGTTPGKVTVLKLKNPDATLTRDTVYQAMLKLTSLGFLMNAKGEPMTLGTPYMAQLAVTNKKTIFDLTQKAA</sequence>
<evidence type="ECO:0000313" key="1">
    <source>
        <dbReference type="EMBL" id="SCC07073.1"/>
    </source>
</evidence>
<gene>
    <name evidence="1" type="ORF">GA0061074_11227</name>
</gene>
<dbReference type="EMBL" id="FMAO01000012">
    <property type="protein sequence ID" value="SCC07073.1"/>
    <property type="molecule type" value="Genomic_DNA"/>
</dbReference>
<dbReference type="STRING" id="1505725.GA0061074_11227"/>
<accession>A0A1C4BJR7</accession>
<evidence type="ECO:0000313" key="2">
    <source>
        <dbReference type="Proteomes" id="UP000199268"/>
    </source>
</evidence>
<dbReference type="AlphaFoldDB" id="A0A1C4BJR7"/>
<proteinExistence type="predicted"/>
<name>A0A1C4BJR7_9LACO</name>
<evidence type="ECO:0008006" key="3">
    <source>
        <dbReference type="Google" id="ProtNLM"/>
    </source>
</evidence>